<sequence length="148" mass="16191">MGEAVLPLHALPHKEHDALQEFQNLRPTHSDIPRTARAVKWKPPNAPCVKVNFDGALFSQAELAGIGVIIRNDQGLAMVALSQQIPSPASVEMVEVIAARQALMFAKELGFDKVEVEGDSETVVNAILGDYMDNSYMGHETCSYNKCK</sequence>
<dbReference type="EMBL" id="PKMF04000370">
    <property type="protein sequence ID" value="KAK7835509.1"/>
    <property type="molecule type" value="Genomic_DNA"/>
</dbReference>
<dbReference type="Pfam" id="PF13456">
    <property type="entry name" value="RVT_3"/>
    <property type="match status" value="1"/>
</dbReference>
<dbReference type="CDD" id="cd06222">
    <property type="entry name" value="RNase_H_like"/>
    <property type="match status" value="1"/>
</dbReference>
<proteinExistence type="predicted"/>
<dbReference type="GO" id="GO:0003676">
    <property type="term" value="F:nucleic acid binding"/>
    <property type="evidence" value="ECO:0007669"/>
    <property type="project" value="InterPro"/>
</dbReference>
<dbReference type="Proteomes" id="UP000237347">
    <property type="component" value="Unassembled WGS sequence"/>
</dbReference>
<dbReference type="SUPFAM" id="SSF53098">
    <property type="entry name" value="Ribonuclease H-like"/>
    <property type="match status" value="1"/>
</dbReference>
<reference evidence="2 3" key="1">
    <citation type="journal article" date="2018" name="Sci. Data">
        <title>The draft genome sequence of cork oak.</title>
        <authorList>
            <person name="Ramos A.M."/>
            <person name="Usie A."/>
            <person name="Barbosa P."/>
            <person name="Barros P.M."/>
            <person name="Capote T."/>
            <person name="Chaves I."/>
            <person name="Simoes F."/>
            <person name="Abreu I."/>
            <person name="Carrasquinho I."/>
            <person name="Faro C."/>
            <person name="Guimaraes J.B."/>
            <person name="Mendonca D."/>
            <person name="Nobrega F."/>
            <person name="Rodrigues L."/>
            <person name="Saibo N.J.M."/>
            <person name="Varela M.C."/>
            <person name="Egas C."/>
            <person name="Matos J."/>
            <person name="Miguel C.M."/>
            <person name="Oliveira M.M."/>
            <person name="Ricardo C.P."/>
            <person name="Goncalves S."/>
        </authorList>
    </citation>
    <scope>NUCLEOTIDE SEQUENCE [LARGE SCALE GENOMIC DNA]</scope>
    <source>
        <strain evidence="3">cv. HL8</strain>
    </source>
</reference>
<dbReference type="InterPro" id="IPR002156">
    <property type="entry name" value="RNaseH_domain"/>
</dbReference>
<dbReference type="PANTHER" id="PTHR47074:SF48">
    <property type="entry name" value="POLYNUCLEOTIDYL TRANSFERASE, RIBONUCLEASE H-LIKE SUPERFAMILY PROTEIN"/>
    <property type="match status" value="1"/>
</dbReference>
<comment type="caution">
    <text evidence="2">The sequence shown here is derived from an EMBL/GenBank/DDBJ whole genome shotgun (WGS) entry which is preliminary data.</text>
</comment>
<dbReference type="PANTHER" id="PTHR47074">
    <property type="entry name" value="BNAC02G40300D PROTEIN"/>
    <property type="match status" value="1"/>
</dbReference>
<dbReference type="InterPro" id="IPR036397">
    <property type="entry name" value="RNaseH_sf"/>
</dbReference>
<protein>
    <recommendedName>
        <fullName evidence="1">RNase H type-1 domain-containing protein</fullName>
    </recommendedName>
</protein>
<dbReference type="InterPro" id="IPR044730">
    <property type="entry name" value="RNase_H-like_dom_plant"/>
</dbReference>
<dbReference type="InterPro" id="IPR052929">
    <property type="entry name" value="RNase_H-like_EbsB-rel"/>
</dbReference>
<dbReference type="AlphaFoldDB" id="A0AAW0K939"/>
<dbReference type="Gene3D" id="3.30.420.10">
    <property type="entry name" value="Ribonuclease H-like superfamily/Ribonuclease H"/>
    <property type="match status" value="1"/>
</dbReference>
<evidence type="ECO:0000259" key="1">
    <source>
        <dbReference type="Pfam" id="PF13456"/>
    </source>
</evidence>
<evidence type="ECO:0000313" key="2">
    <source>
        <dbReference type="EMBL" id="KAK7835509.1"/>
    </source>
</evidence>
<keyword evidence="3" id="KW-1185">Reference proteome</keyword>
<gene>
    <name evidence="2" type="ORF">CFP56_023440</name>
</gene>
<feature type="domain" description="RNase H type-1" evidence="1">
    <location>
        <begin position="52"/>
        <end position="136"/>
    </location>
</feature>
<accession>A0AAW0K939</accession>
<organism evidence="2 3">
    <name type="scientific">Quercus suber</name>
    <name type="common">Cork oak</name>
    <dbReference type="NCBI Taxonomy" id="58331"/>
    <lineage>
        <taxon>Eukaryota</taxon>
        <taxon>Viridiplantae</taxon>
        <taxon>Streptophyta</taxon>
        <taxon>Embryophyta</taxon>
        <taxon>Tracheophyta</taxon>
        <taxon>Spermatophyta</taxon>
        <taxon>Magnoliopsida</taxon>
        <taxon>eudicotyledons</taxon>
        <taxon>Gunneridae</taxon>
        <taxon>Pentapetalae</taxon>
        <taxon>rosids</taxon>
        <taxon>fabids</taxon>
        <taxon>Fagales</taxon>
        <taxon>Fagaceae</taxon>
        <taxon>Quercus</taxon>
    </lineage>
</organism>
<evidence type="ECO:0000313" key="3">
    <source>
        <dbReference type="Proteomes" id="UP000237347"/>
    </source>
</evidence>
<dbReference type="InterPro" id="IPR012337">
    <property type="entry name" value="RNaseH-like_sf"/>
</dbReference>
<dbReference type="GO" id="GO:0004523">
    <property type="term" value="F:RNA-DNA hybrid ribonuclease activity"/>
    <property type="evidence" value="ECO:0007669"/>
    <property type="project" value="InterPro"/>
</dbReference>
<name>A0AAW0K939_QUESU</name>